<evidence type="ECO:0000256" key="1">
    <source>
        <dbReference type="SAM" id="MobiDB-lite"/>
    </source>
</evidence>
<proteinExistence type="predicted"/>
<evidence type="ECO:0000313" key="3">
    <source>
        <dbReference type="Proteomes" id="UP001209654"/>
    </source>
</evidence>
<evidence type="ECO:0008006" key="4">
    <source>
        <dbReference type="Google" id="ProtNLM"/>
    </source>
</evidence>
<dbReference type="EMBL" id="BRVS01000007">
    <property type="protein sequence ID" value="GLB67291.1"/>
    <property type="molecule type" value="Genomic_DNA"/>
</dbReference>
<dbReference type="Proteomes" id="UP001209654">
    <property type="component" value="Unassembled WGS sequence"/>
</dbReference>
<protein>
    <recommendedName>
        <fullName evidence="4">YtxH domain-containing protein</fullName>
    </recommendedName>
</protein>
<organism evidence="2 3">
    <name type="scientific">Arthrobacter mangrovi</name>
    <dbReference type="NCBI Taxonomy" id="2966350"/>
    <lineage>
        <taxon>Bacteria</taxon>
        <taxon>Bacillati</taxon>
        <taxon>Actinomycetota</taxon>
        <taxon>Actinomycetes</taxon>
        <taxon>Micrococcales</taxon>
        <taxon>Micrococcaceae</taxon>
        <taxon>Arthrobacter</taxon>
    </lineage>
</organism>
<sequence>MMKKLLFGAGLATGFILGSKAGRGTYDQLAGAAGRIWRAKTGPTSGATSGPSGRRSADSAAPADAVRATPAPSGAARDQSGVDAAARNGQAAAGRRVGPDPSTDDRPGSEWSGTRAGSVETVGDPEEELGHS</sequence>
<comment type="caution">
    <text evidence="2">The sequence shown here is derived from an EMBL/GenBank/DDBJ whole genome shotgun (WGS) entry which is preliminary data.</text>
</comment>
<dbReference type="RefSeq" id="WP_264795432.1">
    <property type="nucleotide sequence ID" value="NZ_BRVS01000007.1"/>
</dbReference>
<reference evidence="2 3" key="1">
    <citation type="journal article" date="2023" name="Int. J. Syst. Evol. Microbiol.">
        <title>Arthrobacter mangrovi sp. nov., an actinobacterium isolated from the rhizosphere of a mangrove.</title>
        <authorList>
            <person name="Hamada M."/>
            <person name="Saitou S."/>
            <person name="Enomoto N."/>
            <person name="Nanri K."/>
            <person name="Hidaka K."/>
            <person name="Miura T."/>
            <person name="Tamura T."/>
        </authorList>
    </citation>
    <scope>NUCLEOTIDE SEQUENCE [LARGE SCALE GENOMIC DNA]</scope>
    <source>
        <strain evidence="2 3">NBRC 112813</strain>
    </source>
</reference>
<feature type="compositionally biased region" description="Acidic residues" evidence="1">
    <location>
        <begin position="123"/>
        <end position="132"/>
    </location>
</feature>
<feature type="compositionally biased region" description="Low complexity" evidence="1">
    <location>
        <begin position="42"/>
        <end position="72"/>
    </location>
</feature>
<feature type="compositionally biased region" description="Low complexity" evidence="1">
    <location>
        <begin position="84"/>
        <end position="96"/>
    </location>
</feature>
<accession>A0ABQ5MTK4</accession>
<keyword evidence="3" id="KW-1185">Reference proteome</keyword>
<evidence type="ECO:0000313" key="2">
    <source>
        <dbReference type="EMBL" id="GLB67291.1"/>
    </source>
</evidence>
<feature type="region of interest" description="Disordered" evidence="1">
    <location>
        <begin position="35"/>
        <end position="132"/>
    </location>
</feature>
<name>A0ABQ5MTK4_9MICC</name>
<gene>
    <name evidence="2" type="ORF">AHIS1636_17310</name>
</gene>